<keyword evidence="2" id="KW-0808">Transferase</keyword>
<dbReference type="Proteomes" id="UP000028623">
    <property type="component" value="Unassembled WGS sequence"/>
</dbReference>
<dbReference type="InterPro" id="IPR023149">
    <property type="entry name" value="Trans_acon_MeTrfase_C"/>
</dbReference>
<dbReference type="STRING" id="421072.SAMN04488097_2235"/>
<dbReference type="CDD" id="cd02440">
    <property type="entry name" value="AdoMet_MTases"/>
    <property type="match status" value="1"/>
</dbReference>
<dbReference type="GO" id="GO:0030798">
    <property type="term" value="F:trans-aconitate 2-methyltransferase activity"/>
    <property type="evidence" value="ECO:0007669"/>
    <property type="project" value="InterPro"/>
</dbReference>
<dbReference type="PANTHER" id="PTHR43861:SF1">
    <property type="entry name" value="TRANS-ACONITATE 2-METHYLTRANSFERASE"/>
    <property type="match status" value="1"/>
</dbReference>
<reference evidence="2 3" key="1">
    <citation type="submission" date="2014-07" db="EMBL/GenBank/DDBJ databases">
        <title>Epilithonimonas lactis LMG 22401 Genome.</title>
        <authorList>
            <person name="Pipes S.E."/>
            <person name="Stropko S.J."/>
        </authorList>
    </citation>
    <scope>NUCLEOTIDE SEQUENCE [LARGE SCALE GENOMIC DNA]</scope>
    <source>
        <strain evidence="2 3">LMG 24401</strain>
    </source>
</reference>
<evidence type="ECO:0000313" key="2">
    <source>
        <dbReference type="EMBL" id="KFC21933.1"/>
    </source>
</evidence>
<evidence type="ECO:0000313" key="3">
    <source>
        <dbReference type="Proteomes" id="UP000028623"/>
    </source>
</evidence>
<dbReference type="Gene3D" id="1.10.150.290">
    <property type="entry name" value="S-adenosyl-L-methionine-dependent methyltransferases"/>
    <property type="match status" value="1"/>
</dbReference>
<dbReference type="PANTHER" id="PTHR43861">
    <property type="entry name" value="TRANS-ACONITATE 2-METHYLTRANSFERASE-RELATED"/>
    <property type="match status" value="1"/>
</dbReference>
<evidence type="ECO:0000259" key="1">
    <source>
        <dbReference type="Pfam" id="PF13847"/>
    </source>
</evidence>
<dbReference type="InterPro" id="IPR025714">
    <property type="entry name" value="Methyltranfer_dom"/>
</dbReference>
<dbReference type="SUPFAM" id="SSF53335">
    <property type="entry name" value="S-adenosyl-L-methionine-dependent methyltransferases"/>
    <property type="match status" value="1"/>
</dbReference>
<comment type="caution">
    <text evidence="2">The sequence shown here is derived from an EMBL/GenBank/DDBJ whole genome shotgun (WGS) entry which is preliminary data.</text>
</comment>
<dbReference type="OrthoDB" id="9789123at2"/>
<sequence length="254" mass="29292">MPWNPETYDQFKTERSAPFFDLLNLVDSKPNLSVIDLGCGTGELTSGIFGYLENPNITGIDSSAEMLAKAEKHSTENLHFFQRSVEEQLELDEKFDLIIANASLQWCTEHQQLFPNLISKLNQDGQLAVQVPSNHNFIVHQLLSKVAEMEPYKKEFKAWVREYPVLNIDEYAKILYDNHGNDINVFEKVYPHVMENSDAVFEWASGTAIIPFLEKLPEELRENYKADYKAELKKVFPGSPVFYPFKRTVIYAKF</sequence>
<dbReference type="GO" id="GO:0032259">
    <property type="term" value="P:methylation"/>
    <property type="evidence" value="ECO:0007669"/>
    <property type="project" value="UniProtKB-KW"/>
</dbReference>
<dbReference type="Gene3D" id="3.40.50.150">
    <property type="entry name" value="Vaccinia Virus protein VP39"/>
    <property type="match status" value="1"/>
</dbReference>
<dbReference type="EMBL" id="JPLY01000003">
    <property type="protein sequence ID" value="KFC21933.1"/>
    <property type="molecule type" value="Genomic_DNA"/>
</dbReference>
<name>A0A085BHI8_9FLAO</name>
<accession>A0A085BHI8</accession>
<dbReference type="RefSeq" id="WP_034975183.1">
    <property type="nucleotide sequence ID" value="NZ_FOFI01000003.1"/>
</dbReference>
<dbReference type="Pfam" id="PF13847">
    <property type="entry name" value="Methyltransf_31"/>
    <property type="match status" value="1"/>
</dbReference>
<feature type="domain" description="Methyltransferase" evidence="1">
    <location>
        <begin position="29"/>
        <end position="154"/>
    </location>
</feature>
<dbReference type="AlphaFoldDB" id="A0A085BHI8"/>
<organism evidence="2 3">
    <name type="scientific">Epilithonimonas lactis</name>
    <dbReference type="NCBI Taxonomy" id="421072"/>
    <lineage>
        <taxon>Bacteria</taxon>
        <taxon>Pseudomonadati</taxon>
        <taxon>Bacteroidota</taxon>
        <taxon>Flavobacteriia</taxon>
        <taxon>Flavobacteriales</taxon>
        <taxon>Weeksellaceae</taxon>
        <taxon>Chryseobacterium group</taxon>
        <taxon>Epilithonimonas</taxon>
    </lineage>
</organism>
<dbReference type="eggNOG" id="COG4106">
    <property type="taxonomic scope" value="Bacteria"/>
</dbReference>
<dbReference type="InterPro" id="IPR029063">
    <property type="entry name" value="SAM-dependent_MTases_sf"/>
</dbReference>
<protein>
    <submittedName>
        <fullName evidence="2">Trans-aconitate methyltransferase</fullName>
    </submittedName>
</protein>
<proteinExistence type="predicted"/>
<keyword evidence="2" id="KW-0489">Methyltransferase</keyword>
<keyword evidence="3" id="KW-1185">Reference proteome</keyword>
<gene>
    <name evidence="2" type="ORF">IO89_08120</name>
</gene>